<evidence type="ECO:0000256" key="6">
    <source>
        <dbReference type="ARBA" id="ARBA00023136"/>
    </source>
</evidence>
<evidence type="ECO:0000256" key="1">
    <source>
        <dbReference type="ARBA" id="ARBA00004202"/>
    </source>
</evidence>
<dbReference type="InterPro" id="IPR051612">
    <property type="entry name" value="Teichoic_Acid_Biosynth"/>
</dbReference>
<dbReference type="InterPro" id="IPR043149">
    <property type="entry name" value="TagF_N"/>
</dbReference>
<name>A0A3N5CBG9_9BACI</name>
<keyword evidence="3" id="KW-1003">Cell membrane</keyword>
<organism evidence="7 8">
    <name type="scientific">Aquisalibacillus elongatus</name>
    <dbReference type="NCBI Taxonomy" id="485577"/>
    <lineage>
        <taxon>Bacteria</taxon>
        <taxon>Bacillati</taxon>
        <taxon>Bacillota</taxon>
        <taxon>Bacilli</taxon>
        <taxon>Bacillales</taxon>
        <taxon>Bacillaceae</taxon>
        <taxon>Aquisalibacillus</taxon>
    </lineage>
</organism>
<keyword evidence="5" id="KW-0777">Teichoic acid biosynthesis</keyword>
<dbReference type="GO" id="GO:0019350">
    <property type="term" value="P:teichoic acid biosynthetic process"/>
    <property type="evidence" value="ECO:0007669"/>
    <property type="project" value="UniProtKB-KW"/>
</dbReference>
<dbReference type="InterPro" id="IPR007554">
    <property type="entry name" value="Glycerophosphate_synth"/>
</dbReference>
<keyword evidence="8" id="KW-1185">Reference proteome</keyword>
<gene>
    <name evidence="7" type="ORF">EDC24_1373</name>
</gene>
<evidence type="ECO:0000313" key="7">
    <source>
        <dbReference type="EMBL" id="RPF54181.1"/>
    </source>
</evidence>
<dbReference type="PANTHER" id="PTHR37316:SF3">
    <property type="entry name" value="TEICHOIC ACID GLYCEROL-PHOSPHATE TRANSFERASE"/>
    <property type="match status" value="1"/>
</dbReference>
<keyword evidence="4 7" id="KW-0808">Transferase</keyword>
<accession>A0A3N5CBG9</accession>
<evidence type="ECO:0000256" key="2">
    <source>
        <dbReference type="ARBA" id="ARBA00010488"/>
    </source>
</evidence>
<reference evidence="7 8" key="1">
    <citation type="submission" date="2018-11" db="EMBL/GenBank/DDBJ databases">
        <title>Genomic Encyclopedia of Type Strains, Phase IV (KMG-IV): sequencing the most valuable type-strain genomes for metagenomic binning, comparative biology and taxonomic classification.</title>
        <authorList>
            <person name="Goeker M."/>
        </authorList>
    </citation>
    <scope>NUCLEOTIDE SEQUENCE [LARGE SCALE GENOMIC DNA]</scope>
    <source>
        <strain evidence="7 8">DSM 18090</strain>
    </source>
</reference>
<dbReference type="RefSeq" id="WP_124220956.1">
    <property type="nucleotide sequence ID" value="NZ_RKRF01000008.1"/>
</dbReference>
<dbReference type="GO" id="GO:0047355">
    <property type="term" value="F:CDP-glycerol glycerophosphotransferase activity"/>
    <property type="evidence" value="ECO:0007669"/>
    <property type="project" value="InterPro"/>
</dbReference>
<comment type="subcellular location">
    <subcellularLocation>
        <location evidence="1">Cell membrane</location>
        <topology evidence="1">Peripheral membrane protein</topology>
    </subcellularLocation>
</comment>
<comment type="caution">
    <text evidence="7">The sequence shown here is derived from an EMBL/GenBank/DDBJ whole genome shotgun (WGS) entry which is preliminary data.</text>
</comment>
<dbReference type="Gene3D" id="3.40.50.12580">
    <property type="match status" value="1"/>
</dbReference>
<evidence type="ECO:0000256" key="3">
    <source>
        <dbReference type="ARBA" id="ARBA00022475"/>
    </source>
</evidence>
<dbReference type="GO" id="GO:0005886">
    <property type="term" value="C:plasma membrane"/>
    <property type="evidence" value="ECO:0007669"/>
    <property type="project" value="UniProtKB-SubCell"/>
</dbReference>
<dbReference type="InterPro" id="IPR043148">
    <property type="entry name" value="TagF_C"/>
</dbReference>
<dbReference type="EMBL" id="RKRF01000008">
    <property type="protein sequence ID" value="RPF54181.1"/>
    <property type="molecule type" value="Genomic_DNA"/>
</dbReference>
<evidence type="ECO:0000256" key="4">
    <source>
        <dbReference type="ARBA" id="ARBA00022679"/>
    </source>
</evidence>
<dbReference type="PANTHER" id="PTHR37316">
    <property type="entry name" value="TEICHOIC ACID GLYCEROL-PHOSPHATE PRIMASE"/>
    <property type="match status" value="1"/>
</dbReference>
<evidence type="ECO:0000256" key="5">
    <source>
        <dbReference type="ARBA" id="ARBA00022944"/>
    </source>
</evidence>
<dbReference type="AlphaFoldDB" id="A0A3N5CBG9"/>
<dbReference type="Gene3D" id="3.40.50.11820">
    <property type="match status" value="1"/>
</dbReference>
<dbReference type="Pfam" id="PF04464">
    <property type="entry name" value="Glyphos_transf"/>
    <property type="match status" value="1"/>
</dbReference>
<comment type="similarity">
    <text evidence="2">Belongs to the CDP-glycerol glycerophosphotransferase family.</text>
</comment>
<keyword evidence="6" id="KW-0472">Membrane</keyword>
<protein>
    <submittedName>
        <fullName evidence="7">CDP-glycerol glycerophosphotransferase</fullName>
    </submittedName>
</protein>
<sequence length="393" mass="47451">MNFIKKIIRGKKAQKVYRIIFKLVGFLPKQRNLVIFESFHGKQYSDSPRAIYEYMKDHYSDAELWWSVDRRHTDLFKEMELPYVKRFTLKWFWLMPRAKYWVNNVRLPNWLPKPKKTVYIQTWHGTPLKRLGVDIEEVRMPGTSTEKYKKNFLNESLKWDYLVSPNRYSTEIFRRAFGFNGEVIESGYPRNDYLINHSQKDVEQIKEELNIPLNQKVILYAPTWRDDEYYSVGNYKFDIKLDLDKLKQEFEDDYVVLLRMHYLISENLDLSDYNGFAYDVSDYVDIRDLYIISDMLITDYSSVFFDYANLKRPIIFYVYDLHKYKEDLRGFYFDIEDKAPGPLTFSTSDVINQIKHLEANGIPEGYYNEFYERFCYLEDGYASKRVVETFYNN</sequence>
<dbReference type="OrthoDB" id="9811865at2"/>
<evidence type="ECO:0000313" key="8">
    <source>
        <dbReference type="Proteomes" id="UP000276443"/>
    </source>
</evidence>
<dbReference type="SUPFAM" id="SSF53756">
    <property type="entry name" value="UDP-Glycosyltransferase/glycogen phosphorylase"/>
    <property type="match status" value="1"/>
</dbReference>
<proteinExistence type="inferred from homology"/>
<dbReference type="Proteomes" id="UP000276443">
    <property type="component" value="Unassembled WGS sequence"/>
</dbReference>